<dbReference type="OrthoDB" id="2183572at2759"/>
<name>A0A8H8A0Z1_9FUNG</name>
<dbReference type="AlphaFoldDB" id="A0A8H8A0Z1"/>
<sequence>MNTNVFYKLEIAKQAMAGRHGSFVWAEDTERGKKRFAVRRGDGRFVPAALLAYEDAVRLRSGFRGSARAVVCSMLYRQVSDGVHRTAVVWCSGLTGTSLVDLAPYCVSQQFRMIGCGKRGKCPLRAVAVDDDWTPRGRLLRDGEAWDFAAITRDVCVADTLVRPLDYDEAALLHVSPGNCTKASALKHHFELWPNPTAEPACAFAGPRAPPTVVACAAAEFANRMARRASAGRGSTVICEDDKIWYTEDRVGKQMHELRGGEVVFHEACEGTDGAPSALVRRTKDGGRAVFCFNCDTTSFEVPTWRPNWIAWRDDVGGLCGALLVVEGCGLGLGLNSTVFSAGGRRPPGADNAEYLGGPKAPRRRPCAKGITGVQHVRGRYAGETG</sequence>
<dbReference type="EMBL" id="JAEFCI010001337">
    <property type="protein sequence ID" value="KAG5462972.1"/>
    <property type="molecule type" value="Genomic_DNA"/>
</dbReference>
<gene>
    <name evidence="1" type="ORF">BJ554DRAFT_2570</name>
</gene>
<comment type="caution">
    <text evidence="1">The sequence shown here is derived from an EMBL/GenBank/DDBJ whole genome shotgun (WGS) entry which is preliminary data.</text>
</comment>
<accession>A0A8H8A0Z1</accession>
<reference evidence="1 2" key="1">
    <citation type="journal article" name="Sci. Rep.">
        <title>Genome-scale phylogenetic analyses confirm Olpidium as the closest living zoosporic fungus to the non-flagellated, terrestrial fungi.</title>
        <authorList>
            <person name="Chang Y."/>
            <person name="Rochon D."/>
            <person name="Sekimoto S."/>
            <person name="Wang Y."/>
            <person name="Chovatia M."/>
            <person name="Sandor L."/>
            <person name="Salamov A."/>
            <person name="Grigoriev I.V."/>
            <person name="Stajich J.E."/>
            <person name="Spatafora J.W."/>
        </authorList>
    </citation>
    <scope>NUCLEOTIDE SEQUENCE [LARGE SCALE GENOMIC DNA]</scope>
    <source>
        <strain evidence="1">S191</strain>
    </source>
</reference>
<organism evidence="1 2">
    <name type="scientific">Olpidium bornovanus</name>
    <dbReference type="NCBI Taxonomy" id="278681"/>
    <lineage>
        <taxon>Eukaryota</taxon>
        <taxon>Fungi</taxon>
        <taxon>Fungi incertae sedis</taxon>
        <taxon>Olpidiomycota</taxon>
        <taxon>Olpidiomycotina</taxon>
        <taxon>Olpidiomycetes</taxon>
        <taxon>Olpidiales</taxon>
        <taxon>Olpidiaceae</taxon>
        <taxon>Olpidium</taxon>
    </lineage>
</organism>
<keyword evidence="2" id="KW-1185">Reference proteome</keyword>
<evidence type="ECO:0000313" key="1">
    <source>
        <dbReference type="EMBL" id="KAG5462972.1"/>
    </source>
</evidence>
<protein>
    <submittedName>
        <fullName evidence="1">Uncharacterized protein</fullName>
    </submittedName>
</protein>
<dbReference type="Proteomes" id="UP000673691">
    <property type="component" value="Unassembled WGS sequence"/>
</dbReference>
<proteinExistence type="predicted"/>
<evidence type="ECO:0000313" key="2">
    <source>
        <dbReference type="Proteomes" id="UP000673691"/>
    </source>
</evidence>